<dbReference type="GO" id="GO:1904680">
    <property type="term" value="F:peptide transmembrane transporter activity"/>
    <property type="evidence" value="ECO:0007669"/>
    <property type="project" value="TreeGrafter"/>
</dbReference>
<dbReference type="EMBL" id="QYUM01000004">
    <property type="protein sequence ID" value="RJF85596.1"/>
    <property type="molecule type" value="Genomic_DNA"/>
</dbReference>
<name>A0A418W6D2_9SPHN</name>
<keyword evidence="3" id="KW-0813">Transport</keyword>
<accession>A0A418W6D2</accession>
<evidence type="ECO:0000259" key="5">
    <source>
        <dbReference type="Pfam" id="PF00496"/>
    </source>
</evidence>
<dbReference type="PANTHER" id="PTHR30290:SF10">
    <property type="entry name" value="PERIPLASMIC OLIGOPEPTIDE-BINDING PROTEIN-RELATED"/>
    <property type="match status" value="1"/>
</dbReference>
<dbReference type="OrthoDB" id="9803988at2"/>
<dbReference type="Gene3D" id="3.90.76.10">
    <property type="entry name" value="Dipeptide-binding Protein, Domain 1"/>
    <property type="match status" value="1"/>
</dbReference>
<organism evidence="6 7">
    <name type="scientific">Sphingomonas cavernae</name>
    <dbReference type="NCBI Taxonomy" id="2320861"/>
    <lineage>
        <taxon>Bacteria</taxon>
        <taxon>Pseudomonadati</taxon>
        <taxon>Pseudomonadota</taxon>
        <taxon>Alphaproteobacteria</taxon>
        <taxon>Sphingomonadales</taxon>
        <taxon>Sphingomonadaceae</taxon>
        <taxon>Sphingomonas</taxon>
    </lineage>
</organism>
<sequence>MAGSACQPRPVPKTWTQAVTIRPFLPSALAVLLLTACGGGDSGGPVEVVAIGPQPKLAASDGDAASTPSAILDLSVAQGLVAFDASGQVEPGLAERWIVSDDGLSYIFRLRDTEWRPGRPIKAAELARLLRRKLSPNAGHRLARSFHAVDAVIAVTDDILEIRLKQPRPQFLALLAQPELTLHSAMRGGGPFRMAEQQGTAFLLAPITDPESPATAQARYPVRLRAGRAAVAVVRYDRGQADLVLGGGYADLPYARVINPPGAQLRFDPVPGLFGLGVVNQEGFLATAENREAVSMAIDRQAIVRAFDIPGWNPVNAIVPARLDLAAEPAQPEWLPVDREQRVAIARARVAAWRGNNAAFPRLRIALPAGAGSRILFARLAIDLGQIGIIAERVAFDAAADLRLIDEVAPHDSATWYLTRLSCARRLPCGETGDAALTASRDAPSLAERSVKLSQADSAYAVNVPFIPIASPVRWSLVRSRLQGFKPNARAVHPLNHLLKD</sequence>
<evidence type="ECO:0000313" key="6">
    <source>
        <dbReference type="EMBL" id="RJF85596.1"/>
    </source>
</evidence>
<gene>
    <name evidence="6" type="ORF">D3876_16905</name>
</gene>
<reference evidence="6 7" key="1">
    <citation type="submission" date="2018-09" db="EMBL/GenBank/DDBJ databases">
        <authorList>
            <person name="Zhu H."/>
        </authorList>
    </citation>
    <scope>NUCLEOTIDE SEQUENCE [LARGE SCALE GENOMIC DNA]</scope>
    <source>
        <strain evidence="6 7">K2R01-6</strain>
    </source>
</reference>
<feature type="domain" description="Solute-binding protein family 5" evidence="5">
    <location>
        <begin position="88"/>
        <end position="327"/>
    </location>
</feature>
<dbReference type="GO" id="GO:0015833">
    <property type="term" value="P:peptide transport"/>
    <property type="evidence" value="ECO:0007669"/>
    <property type="project" value="TreeGrafter"/>
</dbReference>
<dbReference type="SUPFAM" id="SSF53850">
    <property type="entry name" value="Periplasmic binding protein-like II"/>
    <property type="match status" value="1"/>
</dbReference>
<dbReference type="InterPro" id="IPR039424">
    <property type="entry name" value="SBP_5"/>
</dbReference>
<comment type="caution">
    <text evidence="6">The sequence shown here is derived from an EMBL/GenBank/DDBJ whole genome shotgun (WGS) entry which is preliminary data.</text>
</comment>
<dbReference type="GO" id="GO:0030313">
    <property type="term" value="C:cell envelope"/>
    <property type="evidence" value="ECO:0007669"/>
    <property type="project" value="UniProtKB-SubCell"/>
</dbReference>
<evidence type="ECO:0000256" key="4">
    <source>
        <dbReference type="ARBA" id="ARBA00022729"/>
    </source>
</evidence>
<evidence type="ECO:0000256" key="3">
    <source>
        <dbReference type="ARBA" id="ARBA00022448"/>
    </source>
</evidence>
<evidence type="ECO:0000256" key="1">
    <source>
        <dbReference type="ARBA" id="ARBA00004418"/>
    </source>
</evidence>
<proteinExistence type="inferred from homology"/>
<dbReference type="InterPro" id="IPR000914">
    <property type="entry name" value="SBP_5_dom"/>
</dbReference>
<evidence type="ECO:0000256" key="2">
    <source>
        <dbReference type="ARBA" id="ARBA00005695"/>
    </source>
</evidence>
<dbReference type="Gene3D" id="3.10.105.10">
    <property type="entry name" value="Dipeptide-binding Protein, Domain 3"/>
    <property type="match status" value="1"/>
</dbReference>
<dbReference type="AlphaFoldDB" id="A0A418W6D2"/>
<comment type="subcellular location">
    <subcellularLocation>
        <location evidence="1">Periplasm</location>
    </subcellularLocation>
</comment>
<dbReference type="PANTHER" id="PTHR30290">
    <property type="entry name" value="PERIPLASMIC BINDING COMPONENT OF ABC TRANSPORTER"/>
    <property type="match status" value="1"/>
</dbReference>
<dbReference type="Proteomes" id="UP000286100">
    <property type="component" value="Unassembled WGS sequence"/>
</dbReference>
<keyword evidence="7" id="KW-1185">Reference proteome</keyword>
<keyword evidence="4" id="KW-0732">Signal</keyword>
<protein>
    <submittedName>
        <fullName evidence="6">ABC transporter substrate-binding protein</fullName>
    </submittedName>
</protein>
<comment type="similarity">
    <text evidence="2">Belongs to the bacterial solute-binding protein 5 family.</text>
</comment>
<dbReference type="Pfam" id="PF00496">
    <property type="entry name" value="SBP_bac_5"/>
    <property type="match status" value="1"/>
</dbReference>
<evidence type="ECO:0000313" key="7">
    <source>
        <dbReference type="Proteomes" id="UP000286100"/>
    </source>
</evidence>